<sequence>MILYDEFLSRQILPFNYLSFFKLQANIYLHAQQWFFQGILNHINCQLIA</sequence>
<protein>
    <submittedName>
        <fullName evidence="1">Uncharacterized protein</fullName>
    </submittedName>
</protein>
<accession>A0ABU1TH71</accession>
<organism evidence="1 2">
    <name type="scientific">Mucilaginibacter pocheonensis</name>
    <dbReference type="NCBI Taxonomy" id="398050"/>
    <lineage>
        <taxon>Bacteria</taxon>
        <taxon>Pseudomonadati</taxon>
        <taxon>Bacteroidota</taxon>
        <taxon>Sphingobacteriia</taxon>
        <taxon>Sphingobacteriales</taxon>
        <taxon>Sphingobacteriaceae</taxon>
        <taxon>Mucilaginibacter</taxon>
    </lineage>
</organism>
<evidence type="ECO:0000313" key="2">
    <source>
        <dbReference type="Proteomes" id="UP001247620"/>
    </source>
</evidence>
<evidence type="ECO:0000313" key="1">
    <source>
        <dbReference type="EMBL" id="MDR6944654.1"/>
    </source>
</evidence>
<keyword evidence="2" id="KW-1185">Reference proteome</keyword>
<dbReference type="Proteomes" id="UP001247620">
    <property type="component" value="Unassembled WGS sequence"/>
</dbReference>
<reference evidence="1 2" key="1">
    <citation type="submission" date="2023-07" db="EMBL/GenBank/DDBJ databases">
        <title>Sorghum-associated microbial communities from plants grown in Nebraska, USA.</title>
        <authorList>
            <person name="Schachtman D."/>
        </authorList>
    </citation>
    <scope>NUCLEOTIDE SEQUENCE [LARGE SCALE GENOMIC DNA]</scope>
    <source>
        <strain evidence="1 2">3262</strain>
    </source>
</reference>
<proteinExistence type="predicted"/>
<name>A0ABU1TH71_9SPHI</name>
<gene>
    <name evidence="1" type="ORF">J2W55_004514</name>
</gene>
<dbReference type="EMBL" id="JAVDUU010000004">
    <property type="protein sequence ID" value="MDR6944654.1"/>
    <property type="molecule type" value="Genomic_DNA"/>
</dbReference>
<comment type="caution">
    <text evidence="1">The sequence shown here is derived from an EMBL/GenBank/DDBJ whole genome shotgun (WGS) entry which is preliminary data.</text>
</comment>